<dbReference type="Proteomes" id="UP000038010">
    <property type="component" value="Unassembled WGS sequence"/>
</dbReference>
<comment type="subcellular location">
    <subcellularLocation>
        <location evidence="2 8">Mitochondrion matrix</location>
    </subcellularLocation>
</comment>
<evidence type="ECO:0000256" key="7">
    <source>
        <dbReference type="ARBA" id="ARBA00023186"/>
    </source>
</evidence>
<comment type="function">
    <text evidence="1 8">Plays an essential role in the assembly of succinate dehydrogenase (SDH), an enzyme complex (also referred to as respiratory complex II) that is a component of both the tricarboxylic acid (TCA) cycle and the mitochondrial electron transport chain, and which couples the oxidation of succinate to fumarate with the reduction of ubiquinone (coenzyme Q) to ubiquinol. Promotes maturation of the iron-sulfur protein subunit of the SDH catalytic dimer, protecting it from the deleterious effects of oxidants. May act together with SDHAF1.</text>
</comment>
<dbReference type="STRING" id="1664694.A0A0N1H8I6"/>
<feature type="region of interest" description="Disordered" evidence="9">
    <location>
        <begin position="1"/>
        <end position="32"/>
    </location>
</feature>
<feature type="region of interest" description="Disordered" evidence="9">
    <location>
        <begin position="152"/>
        <end position="178"/>
    </location>
</feature>
<dbReference type="RefSeq" id="XP_017999426.1">
    <property type="nucleotide sequence ID" value="XM_018145391.1"/>
</dbReference>
<dbReference type="GO" id="GO:0006105">
    <property type="term" value="P:succinate metabolic process"/>
    <property type="evidence" value="ECO:0007669"/>
    <property type="project" value="TreeGrafter"/>
</dbReference>
<protein>
    <recommendedName>
        <fullName evidence="8">Succinate dehydrogenase assembly factor 3</fullName>
        <shortName evidence="8">SDH assembly factor 3</shortName>
        <shortName evidence="8">SDHAF3</shortName>
    </recommendedName>
</protein>
<evidence type="ECO:0000256" key="5">
    <source>
        <dbReference type="ARBA" id="ARBA00022946"/>
    </source>
</evidence>
<dbReference type="AlphaFoldDB" id="A0A0N1H8I6"/>
<sequence>MPRPSLPLRATPTSSTLPLRSQRARRNNAPPMTLLPPIPLYRRLLRLHRQKLNPEERIFGDTYLKAEFRRHRSIENPLHIVGFLQQWQSYGEMIDRKVSNGQSGDGQAWIMKGSDGKAGSQEEWAMEGLLEKMNDQQIGQVWELYNAIQKRNAPGDDAQDGGGQLEVEGDVTHLDGKK</sequence>
<dbReference type="CDD" id="cd20270">
    <property type="entry name" value="Complex1_LYR_SDHAF3_LYRM10"/>
    <property type="match status" value="1"/>
</dbReference>
<evidence type="ECO:0000313" key="10">
    <source>
        <dbReference type="EMBL" id="KPI39463.1"/>
    </source>
</evidence>
<organism evidence="10 11">
    <name type="scientific">Cyphellophora attinorum</name>
    <dbReference type="NCBI Taxonomy" id="1664694"/>
    <lineage>
        <taxon>Eukaryota</taxon>
        <taxon>Fungi</taxon>
        <taxon>Dikarya</taxon>
        <taxon>Ascomycota</taxon>
        <taxon>Pezizomycotina</taxon>
        <taxon>Eurotiomycetes</taxon>
        <taxon>Chaetothyriomycetidae</taxon>
        <taxon>Chaetothyriales</taxon>
        <taxon>Cyphellophoraceae</taxon>
        <taxon>Cyphellophora</taxon>
    </lineage>
</organism>
<dbReference type="PANTHER" id="PTHR13137:SF6">
    <property type="entry name" value="SUCCINATE DEHYDROGENASE ASSEMBLY FACTOR 3, MITOCHONDRIAL"/>
    <property type="match status" value="1"/>
</dbReference>
<dbReference type="Pfam" id="PF13233">
    <property type="entry name" value="Complex1_LYR_2"/>
    <property type="match status" value="1"/>
</dbReference>
<keyword evidence="11" id="KW-1185">Reference proteome</keyword>
<dbReference type="GO" id="GO:0034553">
    <property type="term" value="P:mitochondrial respiratory chain complex II assembly"/>
    <property type="evidence" value="ECO:0007669"/>
    <property type="project" value="UniProtKB-UniRule"/>
</dbReference>
<name>A0A0N1H8I6_9EURO</name>
<evidence type="ECO:0000256" key="1">
    <source>
        <dbReference type="ARBA" id="ARBA00003675"/>
    </source>
</evidence>
<evidence type="ECO:0000256" key="6">
    <source>
        <dbReference type="ARBA" id="ARBA00023128"/>
    </source>
</evidence>
<evidence type="ECO:0000256" key="8">
    <source>
        <dbReference type="RuleBase" id="RU368039"/>
    </source>
</evidence>
<evidence type="ECO:0000313" key="11">
    <source>
        <dbReference type="Proteomes" id="UP000038010"/>
    </source>
</evidence>
<reference evidence="10 11" key="1">
    <citation type="submission" date="2015-06" db="EMBL/GenBank/DDBJ databases">
        <title>Draft genome of the ant-associated black yeast Phialophora attae CBS 131958.</title>
        <authorList>
            <person name="Moreno L.F."/>
            <person name="Stielow B.J."/>
            <person name="de Hoog S."/>
            <person name="Vicente V.A."/>
            <person name="Weiss V.A."/>
            <person name="de Vries M."/>
            <person name="Cruz L.M."/>
            <person name="Souza E.M."/>
        </authorList>
    </citation>
    <scope>NUCLEOTIDE SEQUENCE [LARGE SCALE GENOMIC DNA]</scope>
    <source>
        <strain evidence="10 11">CBS 131958</strain>
    </source>
</reference>
<keyword evidence="7 8" id="KW-0143">Chaperone</keyword>
<evidence type="ECO:0000256" key="4">
    <source>
        <dbReference type="ARBA" id="ARBA00011273"/>
    </source>
</evidence>
<dbReference type="VEuPathDB" id="FungiDB:AB675_5199"/>
<comment type="caution">
    <text evidence="10">The sequence shown here is derived from an EMBL/GenBank/DDBJ whole genome shotgun (WGS) entry which is preliminary data.</text>
</comment>
<keyword evidence="6 8" id="KW-0496">Mitochondrion</keyword>
<evidence type="ECO:0000256" key="9">
    <source>
        <dbReference type="SAM" id="MobiDB-lite"/>
    </source>
</evidence>
<keyword evidence="5" id="KW-0809">Transit peptide</keyword>
<dbReference type="OrthoDB" id="278329at2759"/>
<comment type="similarity">
    <text evidence="3 8">Belongs to the complex I LYR family. SDHAF3 subfamily.</text>
</comment>
<dbReference type="GeneID" id="28737271"/>
<dbReference type="InterPro" id="IPR008381">
    <property type="entry name" value="SDHAF3/Sdh7"/>
</dbReference>
<proteinExistence type="inferred from homology"/>
<dbReference type="GO" id="GO:0005758">
    <property type="term" value="C:mitochondrial intermembrane space"/>
    <property type="evidence" value="ECO:0007669"/>
    <property type="project" value="TreeGrafter"/>
</dbReference>
<accession>A0A0N1H8I6</accession>
<dbReference type="PANTHER" id="PTHR13137">
    <property type="entry name" value="DC11 ACN9 HOMOLOG"/>
    <property type="match status" value="1"/>
</dbReference>
<dbReference type="EMBL" id="LFJN01000015">
    <property type="protein sequence ID" value="KPI39463.1"/>
    <property type="molecule type" value="Genomic_DNA"/>
</dbReference>
<gene>
    <name evidence="10" type="ORF">AB675_5199</name>
</gene>
<evidence type="ECO:0000256" key="3">
    <source>
        <dbReference type="ARBA" id="ARBA00006020"/>
    </source>
</evidence>
<evidence type="ECO:0000256" key="2">
    <source>
        <dbReference type="ARBA" id="ARBA00004305"/>
    </source>
</evidence>
<dbReference type="GO" id="GO:0005759">
    <property type="term" value="C:mitochondrial matrix"/>
    <property type="evidence" value="ECO:0007669"/>
    <property type="project" value="UniProtKB-SubCell"/>
</dbReference>
<comment type="subunit">
    <text evidence="4 8">Interacts with the iron-sulfur protein subunit within the SDH catalytic dimer.</text>
</comment>